<dbReference type="PaxDb" id="39947-A0A0P0WEY7"/>
<proteinExistence type="predicted"/>
<dbReference type="Gramene" id="Os04t0618100-01">
    <property type="protein sequence ID" value="Os04t0618100-01"/>
    <property type="gene ID" value="Os04g0618100"/>
</dbReference>
<accession>A0A0P0WEY7</accession>
<evidence type="ECO:0000313" key="1">
    <source>
        <dbReference type="EMBL" id="BAS91032.1"/>
    </source>
</evidence>
<organism evidence="1 2">
    <name type="scientific">Oryza sativa subsp. japonica</name>
    <name type="common">Rice</name>
    <dbReference type="NCBI Taxonomy" id="39947"/>
    <lineage>
        <taxon>Eukaryota</taxon>
        <taxon>Viridiplantae</taxon>
        <taxon>Streptophyta</taxon>
        <taxon>Embryophyta</taxon>
        <taxon>Tracheophyta</taxon>
        <taxon>Spermatophyta</taxon>
        <taxon>Magnoliopsida</taxon>
        <taxon>Liliopsida</taxon>
        <taxon>Poales</taxon>
        <taxon>Poaceae</taxon>
        <taxon>BOP clade</taxon>
        <taxon>Oryzoideae</taxon>
        <taxon>Oryzeae</taxon>
        <taxon>Oryzinae</taxon>
        <taxon>Oryza</taxon>
        <taxon>Oryza sativa</taxon>
    </lineage>
</organism>
<reference evidence="2" key="1">
    <citation type="journal article" date="2005" name="Nature">
        <title>The map-based sequence of the rice genome.</title>
        <authorList>
            <consortium name="International rice genome sequencing project (IRGSP)"/>
            <person name="Matsumoto T."/>
            <person name="Wu J."/>
            <person name="Kanamori H."/>
            <person name="Katayose Y."/>
            <person name="Fujisawa M."/>
            <person name="Namiki N."/>
            <person name="Mizuno H."/>
            <person name="Yamamoto K."/>
            <person name="Antonio B.A."/>
            <person name="Baba T."/>
            <person name="Sakata K."/>
            <person name="Nagamura Y."/>
            <person name="Aoki H."/>
            <person name="Arikawa K."/>
            <person name="Arita K."/>
            <person name="Bito T."/>
            <person name="Chiden Y."/>
            <person name="Fujitsuka N."/>
            <person name="Fukunaka R."/>
            <person name="Hamada M."/>
            <person name="Harada C."/>
            <person name="Hayashi A."/>
            <person name="Hijishita S."/>
            <person name="Honda M."/>
            <person name="Hosokawa S."/>
            <person name="Ichikawa Y."/>
            <person name="Idonuma A."/>
            <person name="Iijima M."/>
            <person name="Ikeda M."/>
            <person name="Ikeno M."/>
            <person name="Ito K."/>
            <person name="Ito S."/>
            <person name="Ito T."/>
            <person name="Ito Y."/>
            <person name="Ito Y."/>
            <person name="Iwabuchi A."/>
            <person name="Kamiya K."/>
            <person name="Karasawa W."/>
            <person name="Kurita K."/>
            <person name="Katagiri S."/>
            <person name="Kikuta A."/>
            <person name="Kobayashi H."/>
            <person name="Kobayashi N."/>
            <person name="Machita K."/>
            <person name="Maehara T."/>
            <person name="Masukawa M."/>
            <person name="Mizubayashi T."/>
            <person name="Mukai Y."/>
            <person name="Nagasaki H."/>
            <person name="Nagata Y."/>
            <person name="Naito S."/>
            <person name="Nakashima M."/>
            <person name="Nakama Y."/>
            <person name="Nakamichi Y."/>
            <person name="Nakamura M."/>
            <person name="Meguro A."/>
            <person name="Negishi M."/>
            <person name="Ohta I."/>
            <person name="Ohta T."/>
            <person name="Okamoto M."/>
            <person name="Ono N."/>
            <person name="Saji S."/>
            <person name="Sakaguchi M."/>
            <person name="Sakai K."/>
            <person name="Shibata M."/>
            <person name="Shimokawa T."/>
            <person name="Song J."/>
            <person name="Takazaki Y."/>
            <person name="Terasawa K."/>
            <person name="Tsugane M."/>
            <person name="Tsuji K."/>
            <person name="Ueda S."/>
            <person name="Waki K."/>
            <person name="Yamagata H."/>
            <person name="Yamamoto M."/>
            <person name="Yamamoto S."/>
            <person name="Yamane H."/>
            <person name="Yoshiki S."/>
            <person name="Yoshihara R."/>
            <person name="Yukawa K."/>
            <person name="Zhong H."/>
            <person name="Yano M."/>
            <person name="Yuan Q."/>
            <person name="Ouyang S."/>
            <person name="Liu J."/>
            <person name="Jones K.M."/>
            <person name="Gansberger K."/>
            <person name="Moffat K."/>
            <person name="Hill J."/>
            <person name="Bera J."/>
            <person name="Fadrosh D."/>
            <person name="Jin S."/>
            <person name="Johri S."/>
            <person name="Kim M."/>
            <person name="Overton L."/>
            <person name="Reardon M."/>
            <person name="Tsitrin T."/>
            <person name="Vuong H."/>
            <person name="Weaver B."/>
            <person name="Ciecko A."/>
            <person name="Tallon L."/>
            <person name="Jackson J."/>
            <person name="Pai G."/>
            <person name="Aken S.V."/>
            <person name="Utterback T."/>
            <person name="Reidmuller S."/>
            <person name="Feldblyum T."/>
            <person name="Hsiao J."/>
            <person name="Zismann V."/>
            <person name="Iobst S."/>
            <person name="de Vazeille A.R."/>
            <person name="Buell C.R."/>
            <person name="Ying K."/>
            <person name="Li Y."/>
            <person name="Lu T."/>
            <person name="Huang Y."/>
            <person name="Zhao Q."/>
            <person name="Feng Q."/>
            <person name="Zhang L."/>
            <person name="Zhu J."/>
            <person name="Weng Q."/>
            <person name="Mu J."/>
            <person name="Lu Y."/>
            <person name="Fan D."/>
            <person name="Liu Y."/>
            <person name="Guan J."/>
            <person name="Zhang Y."/>
            <person name="Yu S."/>
            <person name="Liu X."/>
            <person name="Zhang Y."/>
            <person name="Hong G."/>
            <person name="Han B."/>
            <person name="Choisne N."/>
            <person name="Demange N."/>
            <person name="Orjeda G."/>
            <person name="Samain S."/>
            <person name="Cattolico L."/>
            <person name="Pelletier E."/>
            <person name="Couloux A."/>
            <person name="Segurens B."/>
            <person name="Wincker P."/>
            <person name="D'Hont A."/>
            <person name="Scarpelli C."/>
            <person name="Weissenbach J."/>
            <person name="Salanoubat M."/>
            <person name="Quetier F."/>
            <person name="Yu Y."/>
            <person name="Kim H.R."/>
            <person name="Rambo T."/>
            <person name="Currie J."/>
            <person name="Collura K."/>
            <person name="Luo M."/>
            <person name="Yang T."/>
            <person name="Ammiraju J.S.S."/>
            <person name="Engler F."/>
            <person name="Soderlund C."/>
            <person name="Wing R.A."/>
            <person name="Palmer L.E."/>
            <person name="de la Bastide M."/>
            <person name="Spiegel L."/>
            <person name="Nascimento L."/>
            <person name="Zutavern T."/>
            <person name="O'Shaughnessy A."/>
            <person name="Dike S."/>
            <person name="Dedhia N."/>
            <person name="Preston R."/>
            <person name="Balija V."/>
            <person name="McCombie W.R."/>
            <person name="Chow T."/>
            <person name="Chen H."/>
            <person name="Chung M."/>
            <person name="Chen C."/>
            <person name="Shaw J."/>
            <person name="Wu H."/>
            <person name="Hsiao K."/>
            <person name="Chao Y."/>
            <person name="Chu M."/>
            <person name="Cheng C."/>
            <person name="Hour A."/>
            <person name="Lee P."/>
            <person name="Lin S."/>
            <person name="Lin Y."/>
            <person name="Liou J."/>
            <person name="Liu S."/>
            <person name="Hsing Y."/>
            <person name="Raghuvanshi S."/>
            <person name="Mohanty A."/>
            <person name="Bharti A.K."/>
            <person name="Gaur A."/>
            <person name="Gupta V."/>
            <person name="Kumar D."/>
            <person name="Ravi V."/>
            <person name="Vij S."/>
            <person name="Kapur A."/>
            <person name="Khurana P."/>
            <person name="Khurana P."/>
            <person name="Khurana J.P."/>
            <person name="Tyagi A.K."/>
            <person name="Gaikwad K."/>
            <person name="Singh A."/>
            <person name="Dalal V."/>
            <person name="Srivastava S."/>
            <person name="Dixit A."/>
            <person name="Pal A.K."/>
            <person name="Ghazi I.A."/>
            <person name="Yadav M."/>
            <person name="Pandit A."/>
            <person name="Bhargava A."/>
            <person name="Sureshbabu K."/>
            <person name="Batra K."/>
            <person name="Sharma T.R."/>
            <person name="Mohapatra T."/>
            <person name="Singh N.K."/>
            <person name="Messing J."/>
            <person name="Nelson A.B."/>
            <person name="Fuks G."/>
            <person name="Kavchok S."/>
            <person name="Keizer G."/>
            <person name="Linton E."/>
            <person name="Llaca V."/>
            <person name="Song R."/>
            <person name="Tanyolac B."/>
            <person name="Young S."/>
            <person name="Ho-Il K."/>
            <person name="Hahn J.H."/>
            <person name="Sangsakoo G."/>
            <person name="Vanavichit A."/>
            <person name="de Mattos Luiz.A.T."/>
            <person name="Zimmer P.D."/>
            <person name="Malone G."/>
            <person name="Dellagostin O."/>
            <person name="de Oliveira A.C."/>
            <person name="Bevan M."/>
            <person name="Bancroft I."/>
            <person name="Minx P."/>
            <person name="Cordum H."/>
            <person name="Wilson R."/>
            <person name="Cheng Z."/>
            <person name="Jin W."/>
            <person name="Jiang J."/>
            <person name="Leong S.A."/>
            <person name="Iwama H."/>
            <person name="Gojobori T."/>
            <person name="Itoh T."/>
            <person name="Niimura Y."/>
            <person name="Fujii Y."/>
            <person name="Habara T."/>
            <person name="Sakai H."/>
            <person name="Sato Y."/>
            <person name="Wilson G."/>
            <person name="Kumar K."/>
            <person name="McCouch S."/>
            <person name="Juretic N."/>
            <person name="Hoen D."/>
            <person name="Wright S."/>
            <person name="Bruskiewich R."/>
            <person name="Bureau T."/>
            <person name="Miyao A."/>
            <person name="Hirochika H."/>
            <person name="Nishikawa T."/>
            <person name="Kadowaki K."/>
            <person name="Sugiura M."/>
            <person name="Burr B."/>
            <person name="Sasaki T."/>
        </authorList>
    </citation>
    <scope>NUCLEOTIDE SEQUENCE [LARGE SCALE GENOMIC DNA]</scope>
    <source>
        <strain evidence="2">cv. Nipponbare</strain>
    </source>
</reference>
<protein>
    <submittedName>
        <fullName evidence="1">Os04g0618100 protein</fullName>
    </submittedName>
</protein>
<dbReference type="InParanoid" id="A0A0P0WEY7"/>
<dbReference type="AlphaFoldDB" id="A0A0P0WEY7"/>
<evidence type="ECO:0000313" key="2">
    <source>
        <dbReference type="Proteomes" id="UP000059680"/>
    </source>
</evidence>
<dbReference type="Proteomes" id="UP000059680">
    <property type="component" value="Chromosome 4"/>
</dbReference>
<keyword evidence="2" id="KW-1185">Reference proteome</keyword>
<reference evidence="1 2" key="3">
    <citation type="journal article" date="2013" name="Rice">
        <title>Improvement of the Oryza sativa Nipponbare reference genome using next generation sequence and optical map data.</title>
        <authorList>
            <person name="Kawahara Y."/>
            <person name="de la Bastide M."/>
            <person name="Hamilton J.P."/>
            <person name="Kanamori H."/>
            <person name="McCombie W.R."/>
            <person name="Ouyang S."/>
            <person name="Schwartz D.C."/>
            <person name="Tanaka T."/>
            <person name="Wu J."/>
            <person name="Zhou S."/>
            <person name="Childs K.L."/>
            <person name="Davidson R.M."/>
            <person name="Lin H."/>
            <person name="Quesada-Ocampo L."/>
            <person name="Vaillancourt B."/>
            <person name="Sakai H."/>
            <person name="Lee S.S."/>
            <person name="Kim J."/>
            <person name="Numa H."/>
            <person name="Itoh T."/>
            <person name="Buell C.R."/>
            <person name="Matsumoto T."/>
        </authorList>
    </citation>
    <scope>NUCLEOTIDE SEQUENCE [LARGE SCALE GENOMIC DNA]</scope>
    <source>
        <strain evidence="2">cv. Nipponbare</strain>
    </source>
</reference>
<gene>
    <name evidence="1" type="ordered locus">Os04g0618100</name>
    <name evidence="1" type="ORF">OSNPB_040618100</name>
</gene>
<reference evidence="1 2" key="2">
    <citation type="journal article" date="2013" name="Plant Cell Physiol.">
        <title>Rice Annotation Project Database (RAP-DB): an integrative and interactive database for rice genomics.</title>
        <authorList>
            <person name="Sakai H."/>
            <person name="Lee S.S."/>
            <person name="Tanaka T."/>
            <person name="Numa H."/>
            <person name="Kim J."/>
            <person name="Kawahara Y."/>
            <person name="Wakimoto H."/>
            <person name="Yang C.C."/>
            <person name="Iwamoto M."/>
            <person name="Abe T."/>
            <person name="Yamada Y."/>
            <person name="Muto A."/>
            <person name="Inokuchi H."/>
            <person name="Ikemura T."/>
            <person name="Matsumoto T."/>
            <person name="Sasaki T."/>
            <person name="Itoh T."/>
        </authorList>
    </citation>
    <scope>NUCLEOTIDE SEQUENCE [LARGE SCALE GENOMIC DNA]</scope>
    <source>
        <strain evidence="2">cv. Nipponbare</strain>
    </source>
</reference>
<sequence length="78" mass="9083">MEAPSSPASFMAMATMGSPMTRRSQIPCCCLHFCQTISMTLQLLALKHWRHKQKSPYQRIYFSVYVSPDQKLMRQEKL</sequence>
<name>A0A0P0WEY7_ORYSJ</name>
<dbReference type="EMBL" id="AP014960">
    <property type="protein sequence ID" value="BAS91032.1"/>
    <property type="molecule type" value="Genomic_DNA"/>
</dbReference>